<reference evidence="2 3" key="1">
    <citation type="submission" date="2019-02" db="EMBL/GenBank/DDBJ databases">
        <title>Deep-cultivation of Planctomycetes and their phenomic and genomic characterization uncovers novel biology.</title>
        <authorList>
            <person name="Wiegand S."/>
            <person name="Jogler M."/>
            <person name="Boedeker C."/>
            <person name="Pinto D."/>
            <person name="Vollmers J."/>
            <person name="Rivas-Marin E."/>
            <person name="Kohn T."/>
            <person name="Peeters S.H."/>
            <person name="Heuer A."/>
            <person name="Rast P."/>
            <person name="Oberbeckmann S."/>
            <person name="Bunk B."/>
            <person name="Jeske O."/>
            <person name="Meyerdierks A."/>
            <person name="Storesund J.E."/>
            <person name="Kallscheuer N."/>
            <person name="Luecker S."/>
            <person name="Lage O.M."/>
            <person name="Pohl T."/>
            <person name="Merkel B.J."/>
            <person name="Hornburger P."/>
            <person name="Mueller R.-W."/>
            <person name="Bruemmer F."/>
            <person name="Labrenz M."/>
            <person name="Spormann A.M."/>
            <person name="Op Den Camp H."/>
            <person name="Overmann J."/>
            <person name="Amann R."/>
            <person name="Jetten M.S.M."/>
            <person name="Mascher T."/>
            <person name="Medema M.H."/>
            <person name="Devos D.P."/>
            <person name="Kaster A.-K."/>
            <person name="Ovreas L."/>
            <person name="Rohde M."/>
            <person name="Galperin M.Y."/>
            <person name="Jogler C."/>
        </authorList>
    </citation>
    <scope>NUCLEOTIDE SEQUENCE [LARGE SCALE GENOMIC DNA]</scope>
    <source>
        <strain evidence="2 3">KOR42</strain>
    </source>
</reference>
<comment type="caution">
    <text evidence="2">The sequence shown here is derived from an EMBL/GenBank/DDBJ whole genome shotgun (WGS) entry which is preliminary data.</text>
</comment>
<organism evidence="2 3">
    <name type="scientific">Thalassoglobus neptunius</name>
    <dbReference type="NCBI Taxonomy" id="1938619"/>
    <lineage>
        <taxon>Bacteria</taxon>
        <taxon>Pseudomonadati</taxon>
        <taxon>Planctomycetota</taxon>
        <taxon>Planctomycetia</taxon>
        <taxon>Planctomycetales</taxon>
        <taxon>Planctomycetaceae</taxon>
        <taxon>Thalassoglobus</taxon>
    </lineage>
</organism>
<keyword evidence="1" id="KW-0472">Membrane</keyword>
<dbReference type="AlphaFoldDB" id="A0A5C5X7L5"/>
<sequence>MEFEGVSVSPELWKLIQSGGLIAVAVAILWPRIGQALEFVKSRASGLMESRKTPDSWARSDVDVLSEVSRIIQIRVEDEDGRVHTIRMKDAKALDLYHQLESNYSGHVLEDDE</sequence>
<protein>
    <submittedName>
        <fullName evidence="2">Uncharacterized protein</fullName>
    </submittedName>
</protein>
<dbReference type="RefSeq" id="WP_146509617.1">
    <property type="nucleotide sequence ID" value="NZ_SIHI01000001.1"/>
</dbReference>
<keyword evidence="1" id="KW-1133">Transmembrane helix</keyword>
<gene>
    <name evidence="2" type="ORF">KOR42_22910</name>
</gene>
<feature type="transmembrane region" description="Helical" evidence="1">
    <location>
        <begin position="12"/>
        <end position="33"/>
    </location>
</feature>
<keyword evidence="3" id="KW-1185">Reference proteome</keyword>
<accession>A0A5C5X7L5</accession>
<proteinExistence type="predicted"/>
<dbReference type="Proteomes" id="UP000317243">
    <property type="component" value="Unassembled WGS sequence"/>
</dbReference>
<evidence type="ECO:0000256" key="1">
    <source>
        <dbReference type="SAM" id="Phobius"/>
    </source>
</evidence>
<evidence type="ECO:0000313" key="2">
    <source>
        <dbReference type="EMBL" id="TWT58904.1"/>
    </source>
</evidence>
<evidence type="ECO:0000313" key="3">
    <source>
        <dbReference type="Proteomes" id="UP000317243"/>
    </source>
</evidence>
<keyword evidence="1" id="KW-0812">Transmembrane</keyword>
<dbReference type="EMBL" id="SIHI01000001">
    <property type="protein sequence ID" value="TWT58904.1"/>
    <property type="molecule type" value="Genomic_DNA"/>
</dbReference>
<name>A0A5C5X7L5_9PLAN</name>